<keyword evidence="10" id="KW-1185">Reference proteome</keyword>
<dbReference type="AlphaFoldDB" id="I0V1U7"/>
<keyword evidence="5 8" id="KW-0812">Transmembrane</keyword>
<dbReference type="Pfam" id="PF01925">
    <property type="entry name" value="TauE"/>
    <property type="match status" value="1"/>
</dbReference>
<dbReference type="STRING" id="882086.SacxiDRAFT_1861"/>
<keyword evidence="3" id="KW-0813">Transport</keyword>
<feature type="transmembrane region" description="Helical" evidence="8">
    <location>
        <begin position="99"/>
        <end position="117"/>
    </location>
</feature>
<sequence>MIWWHAVVITVAGVWAGMINAVVGSGTLVTFPVLVALGYPPVTATTSNAIGLAPGSISGAVGYRHELRGQRTRLLRFTPASLIGALCGAVLLLSLPADAFETVVPALVGLAVVLVIVQPKVSSWVLRRREEREQSGAAEAAYGGWLVLGLIFLIGVYGGYFTAAQGVMLMAVMGMLLNETLQRLNAVKNVLSAVVNVVAGTVYAFVAPVNWIVVALLAVGSVAGGLLGAKVGRRLSPTALRAVIVIVGLAAMVQLVVRQL</sequence>
<keyword evidence="7 8" id="KW-0472">Membrane</keyword>
<accession>I0V1U7</accession>
<evidence type="ECO:0000256" key="6">
    <source>
        <dbReference type="ARBA" id="ARBA00022989"/>
    </source>
</evidence>
<evidence type="ECO:0000256" key="5">
    <source>
        <dbReference type="ARBA" id="ARBA00022692"/>
    </source>
</evidence>
<dbReference type="PANTHER" id="PTHR30269">
    <property type="entry name" value="TRANSMEMBRANE PROTEIN YFCA"/>
    <property type="match status" value="1"/>
</dbReference>
<dbReference type="InterPro" id="IPR002781">
    <property type="entry name" value="TM_pro_TauE-like"/>
</dbReference>
<keyword evidence="4 8" id="KW-1003">Cell membrane</keyword>
<gene>
    <name evidence="9" type="ORF">SacxiDRAFT_1861</name>
</gene>
<evidence type="ECO:0000313" key="10">
    <source>
        <dbReference type="Proteomes" id="UP000004691"/>
    </source>
</evidence>
<evidence type="ECO:0000256" key="3">
    <source>
        <dbReference type="ARBA" id="ARBA00022448"/>
    </source>
</evidence>
<evidence type="ECO:0000256" key="4">
    <source>
        <dbReference type="ARBA" id="ARBA00022475"/>
    </source>
</evidence>
<feature type="transmembrane region" description="Helical" evidence="8">
    <location>
        <begin position="239"/>
        <end position="257"/>
    </location>
</feature>
<proteinExistence type="inferred from homology"/>
<dbReference type="GO" id="GO:0005886">
    <property type="term" value="C:plasma membrane"/>
    <property type="evidence" value="ECO:0007669"/>
    <property type="project" value="UniProtKB-SubCell"/>
</dbReference>
<dbReference type="eggNOG" id="COG0730">
    <property type="taxonomic scope" value="Bacteria"/>
</dbReference>
<evidence type="ECO:0000256" key="2">
    <source>
        <dbReference type="ARBA" id="ARBA00009142"/>
    </source>
</evidence>
<dbReference type="EMBL" id="JH636049">
    <property type="protein sequence ID" value="EID54100.1"/>
    <property type="molecule type" value="Genomic_DNA"/>
</dbReference>
<evidence type="ECO:0000256" key="8">
    <source>
        <dbReference type="RuleBase" id="RU363041"/>
    </source>
</evidence>
<feature type="transmembrane region" description="Helical" evidence="8">
    <location>
        <begin position="6"/>
        <end position="39"/>
    </location>
</feature>
<dbReference type="OrthoDB" id="3782574at2"/>
<protein>
    <recommendedName>
        <fullName evidence="8">Probable membrane transporter protein</fullName>
    </recommendedName>
</protein>
<evidence type="ECO:0000256" key="1">
    <source>
        <dbReference type="ARBA" id="ARBA00004651"/>
    </source>
</evidence>
<name>I0V1U7_9PSEU</name>
<dbReference type="RefSeq" id="WP_006238249.1">
    <property type="nucleotide sequence ID" value="NZ_JH636049.1"/>
</dbReference>
<evidence type="ECO:0000256" key="7">
    <source>
        <dbReference type="ARBA" id="ARBA00023136"/>
    </source>
</evidence>
<feature type="transmembrane region" description="Helical" evidence="8">
    <location>
        <begin position="74"/>
        <end position="93"/>
    </location>
</feature>
<comment type="similarity">
    <text evidence="2 8">Belongs to the 4-toluene sulfonate uptake permease (TSUP) (TC 2.A.102) family.</text>
</comment>
<evidence type="ECO:0000313" key="9">
    <source>
        <dbReference type="EMBL" id="EID54100.1"/>
    </source>
</evidence>
<keyword evidence="6 8" id="KW-1133">Transmembrane helix</keyword>
<dbReference type="PANTHER" id="PTHR30269:SF0">
    <property type="entry name" value="MEMBRANE TRANSPORTER PROTEIN YFCA-RELATED"/>
    <property type="match status" value="1"/>
</dbReference>
<reference evidence="9 10" key="1">
    <citation type="submission" date="2012-01" db="EMBL/GenBank/DDBJ databases">
        <title>Improved High-Quality Draft sequence of Saccharomonospora xinjiangensis XJ-54.</title>
        <authorList>
            <consortium name="US DOE Joint Genome Institute"/>
            <person name="Lucas S."/>
            <person name="Han J."/>
            <person name="Lapidus A."/>
            <person name="Cheng J.-F."/>
            <person name="Goodwin L."/>
            <person name="Pitluck S."/>
            <person name="Peters L."/>
            <person name="Mikhailova N."/>
            <person name="Teshima H."/>
            <person name="Detter J.C."/>
            <person name="Han C."/>
            <person name="Tapia R."/>
            <person name="Land M."/>
            <person name="Hauser L."/>
            <person name="Kyrpides N."/>
            <person name="Ivanova N."/>
            <person name="Pagani I."/>
            <person name="Brambilla E.-M."/>
            <person name="Klenk H.-P."/>
            <person name="Woyke T."/>
        </authorList>
    </citation>
    <scope>NUCLEOTIDE SEQUENCE [LARGE SCALE GENOMIC DNA]</scope>
    <source>
        <strain evidence="9 10">XJ-54</strain>
    </source>
</reference>
<dbReference type="InterPro" id="IPR052017">
    <property type="entry name" value="TSUP"/>
</dbReference>
<feature type="transmembrane region" description="Helical" evidence="8">
    <location>
        <begin position="212"/>
        <end position="232"/>
    </location>
</feature>
<comment type="subcellular location">
    <subcellularLocation>
        <location evidence="1 8">Cell membrane</location>
        <topology evidence="1 8">Multi-pass membrane protein</topology>
    </subcellularLocation>
</comment>
<dbReference type="Proteomes" id="UP000004691">
    <property type="component" value="Unassembled WGS sequence"/>
</dbReference>
<organism evidence="9 10">
    <name type="scientific">Saccharomonospora xinjiangensis XJ-54</name>
    <dbReference type="NCBI Taxonomy" id="882086"/>
    <lineage>
        <taxon>Bacteria</taxon>
        <taxon>Bacillati</taxon>
        <taxon>Actinomycetota</taxon>
        <taxon>Actinomycetes</taxon>
        <taxon>Pseudonocardiales</taxon>
        <taxon>Pseudonocardiaceae</taxon>
        <taxon>Saccharomonospora</taxon>
    </lineage>
</organism>
<dbReference type="HOGENOM" id="CLU_045498_7_0_11"/>